<dbReference type="EMBL" id="JACRSZ010000011">
    <property type="protein sequence ID" value="MBC8573620.1"/>
    <property type="molecule type" value="Genomic_DNA"/>
</dbReference>
<gene>
    <name evidence="1" type="ORF">H8716_11090</name>
</gene>
<dbReference type="RefSeq" id="WP_249308909.1">
    <property type="nucleotide sequence ID" value="NZ_JACRSZ010000011.1"/>
</dbReference>
<proteinExistence type="predicted"/>
<protein>
    <submittedName>
        <fullName evidence="1">Uncharacterized protein</fullName>
    </submittedName>
</protein>
<organism evidence="1 2">
    <name type="scientific">Jingyaoa shaoxingensis</name>
    <dbReference type="NCBI Taxonomy" id="2763671"/>
    <lineage>
        <taxon>Bacteria</taxon>
        <taxon>Bacillati</taxon>
        <taxon>Bacillota</taxon>
        <taxon>Clostridia</taxon>
        <taxon>Lachnospirales</taxon>
        <taxon>Lachnospiraceae</taxon>
        <taxon>Jingyaoa</taxon>
    </lineage>
</organism>
<keyword evidence="2" id="KW-1185">Reference proteome</keyword>
<comment type="caution">
    <text evidence="1">The sequence shown here is derived from an EMBL/GenBank/DDBJ whole genome shotgun (WGS) entry which is preliminary data.</text>
</comment>
<evidence type="ECO:0000313" key="2">
    <source>
        <dbReference type="Proteomes" id="UP000657421"/>
    </source>
</evidence>
<dbReference type="Proteomes" id="UP000657421">
    <property type="component" value="Unassembled WGS sequence"/>
</dbReference>
<reference evidence="1 2" key="1">
    <citation type="submission" date="2020-08" db="EMBL/GenBank/DDBJ databases">
        <title>Genome public.</title>
        <authorList>
            <person name="Liu C."/>
            <person name="Sun Q."/>
        </authorList>
    </citation>
    <scope>NUCLEOTIDE SEQUENCE [LARGE SCALE GENOMIC DNA]</scope>
    <source>
        <strain evidence="1 2">NSJ-46</strain>
    </source>
</reference>
<sequence>MEGKTLRFGIEGAWLTAFVRQQVFSEGKDPKHIVELMRGFMCGTDQAEAEIDRQAEDVLLGRAEFRGNPRDGSCALLFFQPGKSLAIGICSEKLRKL</sequence>
<evidence type="ECO:0000313" key="1">
    <source>
        <dbReference type="EMBL" id="MBC8573620.1"/>
    </source>
</evidence>
<accession>A0ABR7NB36</accession>
<name>A0ABR7NB36_9FIRM</name>